<dbReference type="GO" id="GO:0003727">
    <property type="term" value="F:single-stranded RNA binding"/>
    <property type="evidence" value="ECO:0007669"/>
    <property type="project" value="TreeGrafter"/>
</dbReference>
<dbReference type="EMBL" id="JAFJMO010000009">
    <property type="protein sequence ID" value="KAJ8267277.1"/>
    <property type="molecule type" value="Genomic_DNA"/>
</dbReference>
<dbReference type="GO" id="GO:0071011">
    <property type="term" value="C:precatalytic spliceosome"/>
    <property type="evidence" value="ECO:0007669"/>
    <property type="project" value="TreeGrafter"/>
</dbReference>
<feature type="region of interest" description="Disordered" evidence="1">
    <location>
        <begin position="365"/>
        <end position="393"/>
    </location>
</feature>
<feature type="domain" description="U1-type" evidence="2">
    <location>
        <begin position="96"/>
        <end position="129"/>
    </location>
</feature>
<dbReference type="GO" id="GO:0003725">
    <property type="term" value="F:double-stranded RNA binding"/>
    <property type="evidence" value="ECO:0007669"/>
    <property type="project" value="TreeGrafter"/>
</dbReference>
<protein>
    <recommendedName>
        <fullName evidence="2">U1-type domain-containing protein</fullName>
    </recommendedName>
</protein>
<dbReference type="Proteomes" id="UP001152803">
    <property type="component" value="Unassembled WGS sequence"/>
</dbReference>
<accession>A0A9Q1DCL9</accession>
<name>A0A9Q1DCL9_CONCO</name>
<feature type="domain" description="U1-type" evidence="2">
    <location>
        <begin position="14"/>
        <end position="48"/>
    </location>
</feature>
<dbReference type="SMART" id="SM00451">
    <property type="entry name" value="ZnF_U1"/>
    <property type="match status" value="2"/>
</dbReference>
<evidence type="ECO:0000313" key="3">
    <source>
        <dbReference type="EMBL" id="KAJ8267277.1"/>
    </source>
</evidence>
<organism evidence="3 4">
    <name type="scientific">Conger conger</name>
    <name type="common">Conger eel</name>
    <name type="synonym">Muraena conger</name>
    <dbReference type="NCBI Taxonomy" id="82655"/>
    <lineage>
        <taxon>Eukaryota</taxon>
        <taxon>Metazoa</taxon>
        <taxon>Chordata</taxon>
        <taxon>Craniata</taxon>
        <taxon>Vertebrata</taxon>
        <taxon>Euteleostomi</taxon>
        <taxon>Actinopterygii</taxon>
        <taxon>Neopterygii</taxon>
        <taxon>Teleostei</taxon>
        <taxon>Anguilliformes</taxon>
        <taxon>Congridae</taxon>
        <taxon>Conger</taxon>
    </lineage>
</organism>
<keyword evidence="4" id="KW-1185">Reference proteome</keyword>
<sequence length="452" mass="51504">MENVLSTYDDEDEIAFIVCDVCNVKIRTDALYRIHLTTAQHLKREEALIATGKARRQPPLPKWTSYTDYLDYLQIDEPIVGLKHLVEVATLPGSLGPRYLCKPCRYEGDMPDMTNHIIGRKHRQKYLEMRRPDLVTWDKITSFQQGKVVRAKAEVAERQDGRGAPERLKKKPGATGKIGALKVPNMQWRGKQPLAQGPGGAHHRPPQHKDGPSAWGPLREESYGWGYPEPHLPQSFAPGEEWRAEQPRRRSLEKEGSEAPNAVNKLPETFKRFLSGAVDKLRVRQFSQDAELSREMGSKKLKLDHLNQSSGQKNFDIESVEEANFIKDKLCNLLKEFQATKSQRERAMRKSSSGVYRDYNHLSSQQLGPSVAPSHGTDPFLLPPGSPGRNQKRPVWIPELPIDIHMKTFLERLLRIKREALLHQGYSIPENSASLEKLTSTLLQLVAHKRRF</sequence>
<evidence type="ECO:0000256" key="1">
    <source>
        <dbReference type="SAM" id="MobiDB-lite"/>
    </source>
</evidence>
<dbReference type="PANTHER" id="PTHR45762:SF10">
    <property type="entry name" value="C2H2-TYPE DOMAIN-CONTAINING PROTEIN"/>
    <property type="match status" value="1"/>
</dbReference>
<proteinExistence type="predicted"/>
<feature type="region of interest" description="Disordered" evidence="1">
    <location>
        <begin position="154"/>
        <end position="262"/>
    </location>
</feature>
<gene>
    <name evidence="3" type="ORF">COCON_G00124490</name>
</gene>
<dbReference type="InterPro" id="IPR003604">
    <property type="entry name" value="Matrin/U1-like-C_Znf_C2H2"/>
</dbReference>
<reference evidence="3" key="1">
    <citation type="journal article" date="2023" name="Science">
        <title>Genome structures resolve the early diversification of teleost fishes.</title>
        <authorList>
            <person name="Parey E."/>
            <person name="Louis A."/>
            <person name="Montfort J."/>
            <person name="Bouchez O."/>
            <person name="Roques C."/>
            <person name="Iampietro C."/>
            <person name="Lluch J."/>
            <person name="Castinel A."/>
            <person name="Donnadieu C."/>
            <person name="Desvignes T."/>
            <person name="Floi Bucao C."/>
            <person name="Jouanno E."/>
            <person name="Wen M."/>
            <person name="Mejri S."/>
            <person name="Dirks R."/>
            <person name="Jansen H."/>
            <person name="Henkel C."/>
            <person name="Chen W.J."/>
            <person name="Zahm M."/>
            <person name="Cabau C."/>
            <person name="Klopp C."/>
            <person name="Thompson A.W."/>
            <person name="Robinson-Rechavi M."/>
            <person name="Braasch I."/>
            <person name="Lecointre G."/>
            <person name="Bobe J."/>
            <person name="Postlethwait J.H."/>
            <person name="Berthelot C."/>
            <person name="Roest Crollius H."/>
            <person name="Guiguen Y."/>
        </authorList>
    </citation>
    <scope>NUCLEOTIDE SEQUENCE</scope>
    <source>
        <strain evidence="3">Concon-B</strain>
    </source>
</reference>
<evidence type="ECO:0000313" key="4">
    <source>
        <dbReference type="Proteomes" id="UP001152803"/>
    </source>
</evidence>
<feature type="compositionally biased region" description="Basic and acidic residues" evidence="1">
    <location>
        <begin position="154"/>
        <end position="167"/>
    </location>
</feature>
<comment type="caution">
    <text evidence="3">The sequence shown here is derived from an EMBL/GenBank/DDBJ whole genome shotgun (WGS) entry which is preliminary data.</text>
</comment>
<dbReference type="AlphaFoldDB" id="A0A9Q1DCL9"/>
<evidence type="ECO:0000259" key="2">
    <source>
        <dbReference type="SMART" id="SM00451"/>
    </source>
</evidence>
<dbReference type="GO" id="GO:0008270">
    <property type="term" value="F:zinc ion binding"/>
    <property type="evidence" value="ECO:0007669"/>
    <property type="project" value="InterPro"/>
</dbReference>
<dbReference type="OrthoDB" id="5877502at2759"/>
<feature type="compositionally biased region" description="Basic and acidic residues" evidence="1">
    <location>
        <begin position="240"/>
        <end position="257"/>
    </location>
</feature>
<dbReference type="PANTHER" id="PTHR45762">
    <property type="entry name" value="ZINC FINGER RNA-BINDING PROTEIN"/>
    <property type="match status" value="1"/>
</dbReference>